<evidence type="ECO:0000313" key="1">
    <source>
        <dbReference type="EMBL" id="MQM22106.1"/>
    </source>
</evidence>
<organism evidence="1 2">
    <name type="scientific">Colocasia esculenta</name>
    <name type="common">Wild taro</name>
    <name type="synonym">Arum esculentum</name>
    <dbReference type="NCBI Taxonomy" id="4460"/>
    <lineage>
        <taxon>Eukaryota</taxon>
        <taxon>Viridiplantae</taxon>
        <taxon>Streptophyta</taxon>
        <taxon>Embryophyta</taxon>
        <taxon>Tracheophyta</taxon>
        <taxon>Spermatophyta</taxon>
        <taxon>Magnoliopsida</taxon>
        <taxon>Liliopsida</taxon>
        <taxon>Araceae</taxon>
        <taxon>Aroideae</taxon>
        <taxon>Colocasieae</taxon>
        <taxon>Colocasia</taxon>
    </lineage>
</organism>
<protein>
    <submittedName>
        <fullName evidence="1">Uncharacterized protein</fullName>
    </submittedName>
</protein>
<name>A0A843XS32_COLES</name>
<comment type="caution">
    <text evidence="1">The sequence shown here is derived from an EMBL/GenBank/DDBJ whole genome shotgun (WGS) entry which is preliminary data.</text>
</comment>
<keyword evidence="2" id="KW-1185">Reference proteome</keyword>
<evidence type="ECO:0000313" key="2">
    <source>
        <dbReference type="Proteomes" id="UP000652761"/>
    </source>
</evidence>
<gene>
    <name evidence="1" type="ORF">Taro_055154</name>
</gene>
<dbReference type="EMBL" id="NMUH01012166">
    <property type="protein sequence ID" value="MQM22106.1"/>
    <property type="molecule type" value="Genomic_DNA"/>
</dbReference>
<sequence>MHVLKVTYCRGHWNLLILCNFGNSFNNNYSLCMILLDSLIISEPLKAEPTIRRIYITHRASWLVLKPLALFRFYFRRYHNKGMERSEVSSHSITYISF</sequence>
<dbReference type="Proteomes" id="UP000652761">
    <property type="component" value="Unassembled WGS sequence"/>
</dbReference>
<reference evidence="1" key="1">
    <citation type="submission" date="2017-07" db="EMBL/GenBank/DDBJ databases">
        <title>Taro Niue Genome Assembly and Annotation.</title>
        <authorList>
            <person name="Atibalentja N."/>
            <person name="Keating K."/>
            <person name="Fields C.J."/>
        </authorList>
    </citation>
    <scope>NUCLEOTIDE SEQUENCE</scope>
    <source>
        <strain evidence="1">Niue_2</strain>
        <tissue evidence="1">Leaf</tissue>
    </source>
</reference>
<dbReference type="AlphaFoldDB" id="A0A843XS32"/>
<dbReference type="OrthoDB" id="732682at2759"/>
<accession>A0A843XS32</accession>
<proteinExistence type="predicted"/>